<dbReference type="EMBL" id="CP001669">
    <property type="protein sequence ID" value="AFZ80266.1"/>
    <property type="molecule type" value="Genomic_DNA"/>
</dbReference>
<dbReference type="InterPro" id="IPR043519">
    <property type="entry name" value="NT_sf"/>
</dbReference>
<keyword evidence="3" id="KW-1185">Reference proteome</keyword>
<dbReference type="Pfam" id="PF22600">
    <property type="entry name" value="MTPAP-like_central"/>
    <property type="match status" value="1"/>
</dbReference>
<feature type="domain" description="Poly(A) RNA polymerase mitochondrial-like central palm" evidence="1">
    <location>
        <begin position="170"/>
        <end position="322"/>
    </location>
</feature>
<proteinExistence type="predicted"/>
<dbReference type="PANTHER" id="PTHR12271:SF40">
    <property type="entry name" value="POLY(A) RNA POLYMERASE GLD2"/>
    <property type="match status" value="1"/>
</dbReference>
<evidence type="ECO:0000313" key="3">
    <source>
        <dbReference type="Proteomes" id="UP000031512"/>
    </source>
</evidence>
<dbReference type="GO" id="GO:0031123">
    <property type="term" value="P:RNA 3'-end processing"/>
    <property type="evidence" value="ECO:0007669"/>
    <property type="project" value="TreeGrafter"/>
</dbReference>
<dbReference type="VEuPathDB" id="PiroplasmaDB:BEWA_031190"/>
<dbReference type="InterPro" id="IPR054708">
    <property type="entry name" value="MTPAP-like_central"/>
</dbReference>
<evidence type="ECO:0000313" key="2">
    <source>
        <dbReference type="EMBL" id="AFZ80266.1"/>
    </source>
</evidence>
<dbReference type="STRING" id="1537102.L0AZ22"/>
<reference evidence="2 3" key="1">
    <citation type="journal article" date="2012" name="BMC Genomics">
        <title>Comparative genomic analysis and phylogenetic position of Theileria equi.</title>
        <authorList>
            <person name="Kappmeyer L.S."/>
            <person name="Thiagarajan M."/>
            <person name="Herndon D.R."/>
            <person name="Ramsay J.D."/>
            <person name="Caler E."/>
            <person name="Djikeng A."/>
            <person name="Gillespie J.J."/>
            <person name="Lau A.O."/>
            <person name="Roalson E.H."/>
            <person name="Silva J.C."/>
            <person name="Silva M.G."/>
            <person name="Suarez C.E."/>
            <person name="Ueti M.W."/>
            <person name="Nene V.M."/>
            <person name="Mealey R.H."/>
            <person name="Knowles D.P."/>
            <person name="Brayton K.A."/>
        </authorList>
    </citation>
    <scope>NUCLEOTIDE SEQUENCE [LARGE SCALE GENOMIC DNA]</scope>
    <source>
        <strain evidence="2 3">WA</strain>
    </source>
</reference>
<dbReference type="Proteomes" id="UP000031512">
    <property type="component" value="Chromosome 1"/>
</dbReference>
<sequence length="884" mass="100611">MSGIKEASSRLSERSEYCTCACNLVSDHLYTDRLGPDLLTRKKKGPVTCNSHYSTASDENVIDKLRMSEESSAENDECDLTDVSSPKLGQSSSIESAFVDGLDSLHCSFCNKPIFMYNGLDYGMFDGWINAVLDADHPVDAQNADCGTAQSCTDIVEITSSILMSSEDAMFTIVSNVSPGEDCTNEKNQLFDSVKRFLQYCLGDDTIVHLTGSTAYDIDIDYSDIASAPSYSDLDIVVLSKSYGGDPRTILQKVYSELSNMQYVLKERNKCPIWVLADSNIKLVESAKVPIVIIETKKGLFCDISVNTLYPLLHTELFKNYIDEHPMVRPLMRIIKHWLILRGVPSMKEGGFPSIFWMSLFCNAIDIFDSEGELEFEMPKQSIMVSAKNCEITSLWTLLRDRHGVKGYTKSEWCQGGQDSPAFSILSSLEKCFQNLSSEISIVDIVNRFNYTKSGNIPPDYPKMSMFCKNLMRLIQMEPNLPYGTWLVYYYELTRARGYISLYAKRMEMLITLLAIVKCDAEVEDETPLADLPSFTRLAILIKESFGYDIAHLAQDGLGAKASFDAYIAKACRALGLRPLGGACIDRVKMLLYHMFQQFKTIPMEIFEKVYDNIYSIPADVEPPVPLYYDDFCDIDKGFSDTASISLQSSDGRTFDGTLWDDSGWYIVVLQGKLTIVKVIKVCIEWESWWSRDFVSRRDNRSVFHGFVYRQLKLDYDVKKNCASVDRSYPSILIKRGSLVLFNPCDIVSKLHVLKVIRHEQYISPSLYSTDFYTGIKCLYILPGFEVDRFQSFEEIASRLKTQVNADFRSQTLFCKLCGIIIMKRVNDFTDFKITQRKLRNAKHTLCNQKYMSIYKHMELFYKNVKQQQIIYETDSPNTFSQAC</sequence>
<dbReference type="AlphaFoldDB" id="L0AZ22"/>
<organism evidence="2 3">
    <name type="scientific">Theileria equi strain WA</name>
    <dbReference type="NCBI Taxonomy" id="1537102"/>
    <lineage>
        <taxon>Eukaryota</taxon>
        <taxon>Sar</taxon>
        <taxon>Alveolata</taxon>
        <taxon>Apicomplexa</taxon>
        <taxon>Aconoidasida</taxon>
        <taxon>Piroplasmida</taxon>
        <taxon>Theileriidae</taxon>
        <taxon>Theileria</taxon>
    </lineage>
</organism>
<dbReference type="Gene3D" id="3.30.460.10">
    <property type="entry name" value="Beta Polymerase, domain 2"/>
    <property type="match status" value="1"/>
</dbReference>
<accession>L0AZ22</accession>
<gene>
    <name evidence="2" type="ORF">BEWA_031190</name>
</gene>
<dbReference type="OrthoDB" id="2274644at2759"/>
<dbReference type="GO" id="GO:0016779">
    <property type="term" value="F:nucleotidyltransferase activity"/>
    <property type="evidence" value="ECO:0007669"/>
    <property type="project" value="TreeGrafter"/>
</dbReference>
<dbReference type="GeneID" id="15803507"/>
<dbReference type="SUPFAM" id="SSF81301">
    <property type="entry name" value="Nucleotidyltransferase"/>
    <property type="match status" value="1"/>
</dbReference>
<dbReference type="eggNOG" id="ENOG502S4PH">
    <property type="taxonomic scope" value="Eukaryota"/>
</dbReference>
<protein>
    <recommendedName>
        <fullName evidence="1">Poly(A) RNA polymerase mitochondrial-like central palm domain-containing protein</fullName>
    </recommendedName>
</protein>
<dbReference type="RefSeq" id="XP_004829932.1">
    <property type="nucleotide sequence ID" value="XM_004829875.1"/>
</dbReference>
<dbReference type="PANTHER" id="PTHR12271">
    <property type="entry name" value="POLY A POLYMERASE CID PAP -RELATED"/>
    <property type="match status" value="1"/>
</dbReference>
<name>L0AZ22_THEEQ</name>
<dbReference type="KEGG" id="beq:BEWA_031190"/>
<evidence type="ECO:0000259" key="1">
    <source>
        <dbReference type="Pfam" id="PF22600"/>
    </source>
</evidence>